<evidence type="ECO:0000259" key="10">
    <source>
        <dbReference type="PROSITE" id="PS51233"/>
    </source>
</evidence>
<dbReference type="Gene3D" id="2.20.80.10">
    <property type="entry name" value="Lipovitellin-phosvitin complex, chain A, domain 4"/>
    <property type="match status" value="1"/>
</dbReference>
<dbReference type="OrthoDB" id="6484170at2759"/>
<protein>
    <recommendedName>
        <fullName evidence="13">Apolipophorins</fullName>
    </recommendedName>
</protein>
<accession>A0A8K0FWZ2</accession>
<dbReference type="PANTHER" id="PTHR23345">
    <property type="entry name" value="VITELLOGENIN-RELATED"/>
    <property type="match status" value="1"/>
</dbReference>
<evidence type="ECO:0000256" key="5">
    <source>
        <dbReference type="ARBA" id="ARBA00023055"/>
    </source>
</evidence>
<dbReference type="Gene3D" id="2.30.230.10">
    <property type="entry name" value="Lipovitellin, beta-sheet shell regions, chain A"/>
    <property type="match status" value="1"/>
</dbReference>
<dbReference type="GO" id="GO:0005319">
    <property type="term" value="F:lipid transporter activity"/>
    <property type="evidence" value="ECO:0007669"/>
    <property type="project" value="InterPro"/>
</dbReference>
<organism evidence="11 12">
    <name type="scientific">Ignelater luminosus</name>
    <name type="common">Cucubano</name>
    <name type="synonym">Pyrophorus luminosus</name>
    <dbReference type="NCBI Taxonomy" id="2038154"/>
    <lineage>
        <taxon>Eukaryota</taxon>
        <taxon>Metazoa</taxon>
        <taxon>Ecdysozoa</taxon>
        <taxon>Arthropoda</taxon>
        <taxon>Hexapoda</taxon>
        <taxon>Insecta</taxon>
        <taxon>Pterygota</taxon>
        <taxon>Neoptera</taxon>
        <taxon>Endopterygota</taxon>
        <taxon>Coleoptera</taxon>
        <taxon>Polyphaga</taxon>
        <taxon>Elateriformia</taxon>
        <taxon>Elateroidea</taxon>
        <taxon>Elateridae</taxon>
        <taxon>Agrypninae</taxon>
        <taxon>Pyrophorini</taxon>
        <taxon>Ignelater</taxon>
    </lineage>
</organism>
<dbReference type="EMBL" id="VTPC01090587">
    <property type="protein sequence ID" value="KAF2882825.1"/>
    <property type="molecule type" value="Genomic_DNA"/>
</dbReference>
<feature type="chain" id="PRO_5035467200" description="Apolipophorins" evidence="8">
    <location>
        <begin position="25"/>
        <end position="3136"/>
    </location>
</feature>
<dbReference type="Gene3D" id="1.25.10.20">
    <property type="entry name" value="Vitellinogen, superhelical"/>
    <property type="match status" value="1"/>
</dbReference>
<comment type="subcellular location">
    <subcellularLocation>
        <location evidence="1">Secreted</location>
    </subcellularLocation>
</comment>
<keyword evidence="12" id="KW-1185">Reference proteome</keyword>
<dbReference type="Proteomes" id="UP000801492">
    <property type="component" value="Unassembled WGS sequence"/>
</dbReference>
<dbReference type="PANTHER" id="PTHR23345:SF36">
    <property type="entry name" value="APOLIPOPHORINS"/>
    <property type="match status" value="1"/>
</dbReference>
<dbReference type="SMART" id="SM00216">
    <property type="entry name" value="VWD"/>
    <property type="match status" value="1"/>
</dbReference>
<evidence type="ECO:0000256" key="3">
    <source>
        <dbReference type="ARBA" id="ARBA00022525"/>
    </source>
</evidence>
<keyword evidence="5" id="KW-0445">Lipid transport</keyword>
<evidence type="ECO:0000256" key="2">
    <source>
        <dbReference type="ARBA" id="ARBA00022448"/>
    </source>
</evidence>
<dbReference type="InterPro" id="IPR015817">
    <property type="entry name" value="Vitellinogen_open_b-sht_sub1"/>
</dbReference>
<evidence type="ECO:0000256" key="7">
    <source>
        <dbReference type="PROSITE-ProRule" id="PRU00557"/>
    </source>
</evidence>
<dbReference type="PROSITE" id="PS51233">
    <property type="entry name" value="VWFD"/>
    <property type="match status" value="1"/>
</dbReference>
<evidence type="ECO:0000256" key="1">
    <source>
        <dbReference type="ARBA" id="ARBA00004613"/>
    </source>
</evidence>
<dbReference type="SMART" id="SM00638">
    <property type="entry name" value="LPD_N"/>
    <property type="match status" value="1"/>
</dbReference>
<comment type="caution">
    <text evidence="7">Lacks conserved residue(s) required for the propagation of feature annotation.</text>
</comment>
<name>A0A8K0FWZ2_IGNLU</name>
<dbReference type="PROSITE" id="PS51211">
    <property type="entry name" value="VITELLOGENIN"/>
    <property type="match status" value="1"/>
</dbReference>
<dbReference type="SUPFAM" id="SSF48431">
    <property type="entry name" value="Lipovitellin-phosvitin complex, superhelical domain"/>
    <property type="match status" value="1"/>
</dbReference>
<gene>
    <name evidence="11" type="ORF">ILUMI_23337</name>
</gene>
<dbReference type="InterPro" id="IPR015816">
    <property type="entry name" value="Vitellinogen_b-sht_N"/>
</dbReference>
<dbReference type="Gene3D" id="2.20.50.20">
    <property type="entry name" value="Lipovitellin. Chain A, domain 3"/>
    <property type="match status" value="1"/>
</dbReference>
<dbReference type="InterPro" id="IPR009454">
    <property type="entry name" value="Lipid_transpt_open_b-sht"/>
</dbReference>
<evidence type="ECO:0000313" key="12">
    <source>
        <dbReference type="Proteomes" id="UP000801492"/>
    </source>
</evidence>
<evidence type="ECO:0000256" key="6">
    <source>
        <dbReference type="ARBA" id="ARBA00023180"/>
    </source>
</evidence>
<dbReference type="Pfam" id="PF01347">
    <property type="entry name" value="Vitellogenin_N"/>
    <property type="match status" value="1"/>
</dbReference>
<sequence>MARLGALNLGFALALLVLLQCVASEDKCRSGCQGSPQTFKYAEGTTYKYNLEGNIDVTLSNAEGQQSSTKLRATVLLTQLPQCNQLLRLQNVQVIGPDAKKYGNIADIEKPIRINFHDGHIEDSICSEPGDSQNSLNIKRAVASLFQAAIKHHHETDVFGVCPTDIVTRKEGANLIIQKRRNLNKCSHRENIKQDFIATSFNLNSEIKSSPILNGEYTSEQRIKNGILDHAIVNENYLYVPFSVGKNGAKASVSTKIQFAGTAKDSAQSKVSVPKSIIFENPHPVTAEKNNVDEILTALKAVKNTIDVTVGETSAKNFANLIKILRVSKKDDILAVYGQVRAGAGFRDKVGAKQVFLDALFRAGTGDTIEVGIELLKNREFNAIEEKLVYLGLAFVKHATLSSLTSAASLLDQPNLPREAYLGIGTLAGRYCREHSCANVDAVNKLTQKLLSKLGDGKANNRAKENEIISVLKALANIESLSDAALAKLISIAQDKKAANRLRVAALETYLTDACKDKLRDSALNILKDVQQDSEIRIKAYLVVAQCPNGKVANALKALLDNEPSYQVGGFIVSHLRNLRASANPDKEHAKQQLGQISTTKRFPIDLRKYSFNNEFSYTVDTVGLASSVESNVIYSQNSFLPRSSNLNLTAQVFGHTFNFLEIGTRQENLDRLLEHYFGPLGVLNTASADELVSTGKHSIKKIVDHVQERLAKTRGKRDVSKGEIEQIGKQVQIKTNELNTDLDLDLSIKLFGSELLFLSINDQNQKFSPESLVDKIFDCLDEGVNKMKHFEQSIQSNVLFIDSEFSYPTSLGFPLRLSVEGSSSVQVKAAGKIDIRALLTDQYGNAPFKLSLIPSANIDITGSMTVDAQVVESGLKVTSSLYTSTGGDLEVVVLNDGKGIDIKFALPVENQKLISATHEIVFNIRELGKSEVNQPIKFGQNKDFGVCMDQLSPFIGLAFCVDINNPPTSSKHGTVLPFPLSGNAKFSVGIQREDVSQYHYRHVSHNEPNKLGAEFVLETIGARNDKKLSLQVEAFAFPETYIKATLLSPLKAATIEGRIINNNHEKSISLQLEHDQQKYLGKLGVSVSGNEAKATYRPLIQYHGPGPQGQKLPLNVEGAITVEQKSNGVIYTFDNVRVISGNQKTIAIQGNLGREGNSIFSDVTVSDGAHSGSLKGKLQVQSNLIKLNAEVKNTLDPHVNVNVKYEYKRQPTQIDSNLQLIHGPDLASKTNKVTLINTFTHKRLSDNNFESSTKNKFSYPLLNLDTEFEYVVSLKNLRYDFEFQYGELKFGSELEAKVSQKVAGDHDIEFEIYGLDNKLEVKLKREITGEKSKIDNSIEINGKKFEVAGTINHHYKHEDVNVGADLVVKIPGRPEAFKIQNGLILNPNELDSHLKISSGGNAYVDIFVKGTKGGNANGNLKITLKDLLVANGQLRVAKGVGNANIVLELPRSHRKLKADSSFTVAAPTFNVILTLYPDFERDNNQKLVLSTHNQIKSNSIDSKNFIEHSGKKLEVNLKGSLDGKINDGKLVTEAEVILPSNLYFATKFNRELRVVNGIANGNVLLTLDQRDNKNTPGRKLTIKGVLKNANLEEELFDLAYNVILENGHGSNLNADVNLKRVPHGDHIAVDGKVKVYGPIVKHPIEISTNALYKDYVGSYKFDSKFGAAGLLSVGGKYDFNYDDDQQILGDVNVEFASPHSASHTLKFSASGLVGNPQEKLKLSGAIGLDLESKTNPDANVNAKVEGEALLAPNDGQVKIVFALHKEDPVNVDVGYSLTEAAYPKQLNGHLNIQYARNKIIKSGLLIVRPNENEYKVDFHLDTPQVPGTRLEVNTKQSNDGKVINSEVVLTANSKRFVLSNELVLSDISPAFDVKLVLPNGKVDRIYAKLNKITPKHFGGELKLVFSETNFAFDSTLDANVENVDDFVIKVTTNSPSLKLDNVIVEAQNKPAKAGKRIQISVKSAGKNLISGSTSYKAREEGGKYIVEGSGALKVKEETKQANFKFIHQALTLAKHGEDGVEISFNAGLGNKAVDAELKVTNKQFRILDSYCEEKKQCAHIEVDSKTNTASTGEFNHELEIAVDLRKLGLSHEFGLKGVTTRKNFILDHTVDIYFQNKENKYQYSLYVHPNEAGAQLTTPKRVIAIEGSIQASRQKNAPIKAELALYLNKKNHPNQKTALTGFLHCSEQASGHSQCKTEVRFTNPALGKDLCIEYGSSTDFNRKTTTFDLIVDVFPDANQKIVVSGKAHVNNVGESGLAALAIIDVKSAGLNIDIKYEEQAYIDPAKREIKYSYVVNYNVVGSKYDSGIIFQLNPQQASLLVKILNRDILNANSRLQVSGDYFVADTDVHVLGIAPLVSHLEIKNYNTLKYSAARKAAPNDKLQINAGVIPGQIANFRIEVIKGGASHGLVHSSVKLDEANFLKSDSGFSSENIQKYIVASVKSDINNFLKEFRVILEAASKDVSVQTERIIELLKRNAPNLKPLRDYYQKELQKLREELVSDKTLKEVGEFLKGVFGAIAHAVSEVLGRVSDVTEKVAATLQQQFGRVIEVINKQIIPKLSEIAQSVAQVVVSISEQVIDLVFVYLGKLSVFLEAHQAELNQIATTFSAIGQDLARFLYKLAQQARIVVDKEWNNFYEGVKALPIAEELKTTYEQLFTGVEVPTALINTFKEAMITLKDSVPSHDLKRLITIISEYIEKKLRHEPVDDVVAIQNIIKVVVEVVNKFIGSNKDLQLSDNKSLPFLSLDLLQNLPRLAAVRFSPASYLYYGSFPTLAELIYALSLNPRHWVPPYKLDAVIVQGQHIFTFDGKHLTFPGSCNYLLVRDAVNGNFSIVGTFNNGLLTAITFADKTDTITFKKGGQVLLNNAGTDFPVRKPQLDAYRLYESLNIWSKAGVKIACGPELLVCGIHVSGFYHGQLRGLLGNGNSEPYDDYVVPSGKIVTSESDFGNSYKIGANCPAVKTVDHHVHHHNPVCNKLFGADSPLSICYKFVNPENYRTACDHGLAAGVKDTEKAIVTGYVASCRAKHVPVNVPAEFVKCENGPQSNNLGETFSVKTPSKAADVVVIVDQVKSNEIIYKELVQTAINHITTELNSKGINDIEFHLMGYGGEYQLYPSHYTITGKLIVSLLCSSFDI</sequence>
<dbReference type="InterPro" id="IPR050733">
    <property type="entry name" value="Vitellogenin/Apolipophorin"/>
</dbReference>
<dbReference type="Pfam" id="PF06448">
    <property type="entry name" value="DUF1081"/>
    <property type="match status" value="1"/>
</dbReference>
<feature type="domain" description="Vitellogenin" evidence="9">
    <location>
        <begin position="41"/>
        <end position="645"/>
    </location>
</feature>
<evidence type="ECO:0000256" key="4">
    <source>
        <dbReference type="ARBA" id="ARBA00022729"/>
    </source>
</evidence>
<dbReference type="InterPro" id="IPR001747">
    <property type="entry name" value="Vitellogenin_N"/>
</dbReference>
<dbReference type="Pfam" id="PF09172">
    <property type="entry name" value="Vit_open_b-sht"/>
    <property type="match status" value="1"/>
</dbReference>
<evidence type="ECO:0000313" key="11">
    <source>
        <dbReference type="EMBL" id="KAF2882825.1"/>
    </source>
</evidence>
<dbReference type="InterPro" id="IPR001846">
    <property type="entry name" value="VWF_type-D"/>
</dbReference>
<feature type="signal peptide" evidence="8">
    <location>
        <begin position="1"/>
        <end position="24"/>
    </location>
</feature>
<comment type="caution">
    <text evidence="11">The sequence shown here is derived from an EMBL/GenBank/DDBJ whole genome shotgun (WGS) entry which is preliminary data.</text>
</comment>
<keyword evidence="6" id="KW-0325">Glycoprotein</keyword>
<dbReference type="SUPFAM" id="SSF56968">
    <property type="entry name" value="Lipovitellin-phosvitin complex, beta-sheet shell regions"/>
    <property type="match status" value="2"/>
</dbReference>
<evidence type="ECO:0000259" key="9">
    <source>
        <dbReference type="PROSITE" id="PS51211"/>
    </source>
</evidence>
<keyword evidence="3" id="KW-0964">Secreted</keyword>
<dbReference type="InterPro" id="IPR015255">
    <property type="entry name" value="Vitellinogen_open_b-sht"/>
</dbReference>
<proteinExistence type="predicted"/>
<evidence type="ECO:0008006" key="13">
    <source>
        <dbReference type="Google" id="ProtNLM"/>
    </source>
</evidence>
<dbReference type="SMART" id="SM01169">
    <property type="entry name" value="DUF1943"/>
    <property type="match status" value="1"/>
</dbReference>
<keyword evidence="2" id="KW-0813">Transport</keyword>
<evidence type="ECO:0000256" key="8">
    <source>
        <dbReference type="SAM" id="SignalP"/>
    </source>
</evidence>
<dbReference type="GO" id="GO:0005576">
    <property type="term" value="C:extracellular region"/>
    <property type="evidence" value="ECO:0007669"/>
    <property type="project" value="UniProtKB-SubCell"/>
</dbReference>
<dbReference type="Pfam" id="PF00094">
    <property type="entry name" value="VWD"/>
    <property type="match status" value="1"/>
</dbReference>
<dbReference type="InterPro" id="IPR015819">
    <property type="entry name" value="Lipid_transp_b-sht_shell"/>
</dbReference>
<reference evidence="11" key="1">
    <citation type="submission" date="2019-08" db="EMBL/GenBank/DDBJ databases">
        <title>The genome of the North American firefly Photinus pyralis.</title>
        <authorList>
            <consortium name="Photinus pyralis genome working group"/>
            <person name="Fallon T.R."/>
            <person name="Sander Lower S.E."/>
            <person name="Weng J.-K."/>
        </authorList>
    </citation>
    <scope>NUCLEOTIDE SEQUENCE</scope>
    <source>
        <strain evidence="11">TRF0915ILg1</strain>
        <tissue evidence="11">Whole body</tissue>
    </source>
</reference>
<feature type="domain" description="VWFD" evidence="10">
    <location>
        <begin position="2795"/>
        <end position="2959"/>
    </location>
</feature>
<keyword evidence="4 8" id="KW-0732">Signal</keyword>
<dbReference type="InterPro" id="IPR011030">
    <property type="entry name" value="Lipovitellin_superhlx_dom"/>
</dbReference>